<accession>A0A1I7L527</accession>
<sequence>MTRQEAFQKIHEERKRQDHLHPEWHGHQHGLVVLAEEFGEVAKALYEYHQDPTADRYEELKEELVQVAAVCVRWLEHLE</sequence>
<dbReference type="STRING" id="392015.SAMN05421543_12510"/>
<feature type="region of interest" description="Disordered" evidence="1">
    <location>
        <begin position="1"/>
        <end position="23"/>
    </location>
</feature>
<reference evidence="3" key="1">
    <citation type="submission" date="2016-10" db="EMBL/GenBank/DDBJ databases">
        <authorList>
            <person name="Varghese N."/>
        </authorList>
    </citation>
    <scope>NUCLEOTIDE SEQUENCE [LARGE SCALE GENOMIC DNA]</scope>
    <source>
        <strain evidence="3">DSM 17980</strain>
    </source>
</reference>
<dbReference type="OrthoDB" id="1495692at2"/>
<evidence type="ECO:0008006" key="4">
    <source>
        <dbReference type="Google" id="ProtNLM"/>
    </source>
</evidence>
<evidence type="ECO:0000313" key="2">
    <source>
        <dbReference type="EMBL" id="SFV04745.1"/>
    </source>
</evidence>
<protein>
    <recommendedName>
        <fullName evidence="4">MazG nucleotide pyrophosphohydrolase domain-containing protein</fullName>
    </recommendedName>
</protein>
<evidence type="ECO:0000256" key="1">
    <source>
        <dbReference type="SAM" id="MobiDB-lite"/>
    </source>
</evidence>
<organism evidence="2 3">
    <name type="scientific">Alicyclobacillus macrosporangiidus</name>
    <dbReference type="NCBI Taxonomy" id="392015"/>
    <lineage>
        <taxon>Bacteria</taxon>
        <taxon>Bacillati</taxon>
        <taxon>Bacillota</taxon>
        <taxon>Bacilli</taxon>
        <taxon>Bacillales</taxon>
        <taxon>Alicyclobacillaceae</taxon>
        <taxon>Alicyclobacillus</taxon>
    </lineage>
</organism>
<keyword evidence="3" id="KW-1185">Reference proteome</keyword>
<dbReference type="SUPFAM" id="SSF101386">
    <property type="entry name" value="all-alpha NTP pyrophosphatases"/>
    <property type="match status" value="1"/>
</dbReference>
<dbReference type="AlphaFoldDB" id="A0A1I7L527"/>
<dbReference type="Proteomes" id="UP000183508">
    <property type="component" value="Unassembled WGS sequence"/>
</dbReference>
<proteinExistence type="predicted"/>
<name>A0A1I7L527_9BACL</name>
<dbReference type="Gene3D" id="1.10.287.1080">
    <property type="entry name" value="MazG-like"/>
    <property type="match status" value="1"/>
</dbReference>
<dbReference type="RefSeq" id="WP_035462102.1">
    <property type="nucleotide sequence ID" value="NZ_FPBV01000025.1"/>
</dbReference>
<dbReference type="EMBL" id="FPBV01000025">
    <property type="protein sequence ID" value="SFV04745.1"/>
    <property type="molecule type" value="Genomic_DNA"/>
</dbReference>
<evidence type="ECO:0000313" key="3">
    <source>
        <dbReference type="Proteomes" id="UP000183508"/>
    </source>
</evidence>
<gene>
    <name evidence="2" type="ORF">SAMN05421543_12510</name>
</gene>